<keyword evidence="3 12" id="KW-0813">Transport</keyword>
<evidence type="ECO:0000256" key="11">
    <source>
        <dbReference type="ARBA" id="ARBA00023303"/>
    </source>
</evidence>
<evidence type="ECO:0000256" key="3">
    <source>
        <dbReference type="ARBA" id="ARBA00022448"/>
    </source>
</evidence>
<keyword evidence="7" id="KW-0915">Sodium</keyword>
<keyword evidence="5 12" id="KW-0812">Transmembrane</keyword>
<dbReference type="Pfam" id="PF00858">
    <property type="entry name" value="ASC"/>
    <property type="match status" value="1"/>
</dbReference>
<sequence>MDLTMSHIFVMHFKVCAGVAIFYTAQCVIKYLEKEIGTRVNYVPTAQAEFPAITVCWRLGYKKNVLKDMGFLDHRQVLDIGKFPNGQSIYEFMNRTRFSPDEFVLKVKIKTFSKVHGTYEHVLYDQDHPYDLVWNPVADRDHGLCYSTQIPGDFIKAGVATAEFGFHSQDKFGMETGTDFNSRGWIVKIHQIGQFRKANTITVGVITSYTTEIAISHGVFVKKKSPKNDCSLEMNYGYDACWESTVNKILWAREQCLFPWNIGNLTQDDEPRLCRGSEHYTGKGEETAWAELRDTELKNCELPCQFMTFSSSPGIQERWKLPSGSTITDQARLNILFNEDIKVTLEFLVYDVLSMVGEAGGYLGLFLGISCYEMVVEFFGTGTRILQDNNIRPLKGLIGEQILPIIGLEIEFGQSLIGIHVARGADGGDMRGVVEDFKQNRTLGSTLGIAMKDELGQLRGLQFLARDRVGLEFLEIGHDMNQIEDMAMAVAIGISEWLERQGTMVKRQTLVSPGLRVLGRGFLAPTLHGPFRGRDIAKKRRKILE</sequence>
<keyword evidence="6" id="KW-1133">Transmembrane helix</keyword>
<keyword evidence="4 12" id="KW-0894">Sodium channel</keyword>
<evidence type="ECO:0000256" key="10">
    <source>
        <dbReference type="ARBA" id="ARBA00023201"/>
    </source>
</evidence>
<evidence type="ECO:0000256" key="2">
    <source>
        <dbReference type="ARBA" id="ARBA00007193"/>
    </source>
</evidence>
<evidence type="ECO:0000256" key="6">
    <source>
        <dbReference type="ARBA" id="ARBA00022989"/>
    </source>
</evidence>
<evidence type="ECO:0000313" key="14">
    <source>
        <dbReference type="Proteomes" id="UP000318571"/>
    </source>
</evidence>
<gene>
    <name evidence="13" type="ORF">TCAL_17324</name>
</gene>
<evidence type="ECO:0000256" key="1">
    <source>
        <dbReference type="ARBA" id="ARBA00004141"/>
    </source>
</evidence>
<keyword evidence="14" id="KW-1185">Reference proteome</keyword>
<accession>A0A553P0I4</accession>
<dbReference type="GO" id="GO:0005886">
    <property type="term" value="C:plasma membrane"/>
    <property type="evidence" value="ECO:0007669"/>
    <property type="project" value="TreeGrafter"/>
</dbReference>
<evidence type="ECO:0000256" key="7">
    <source>
        <dbReference type="ARBA" id="ARBA00023053"/>
    </source>
</evidence>
<proteinExistence type="inferred from homology"/>
<evidence type="ECO:0000256" key="9">
    <source>
        <dbReference type="ARBA" id="ARBA00023136"/>
    </source>
</evidence>
<dbReference type="EMBL" id="VCGU01000009">
    <property type="protein sequence ID" value="TRY71187.1"/>
    <property type="molecule type" value="Genomic_DNA"/>
</dbReference>
<evidence type="ECO:0000256" key="8">
    <source>
        <dbReference type="ARBA" id="ARBA00023065"/>
    </source>
</evidence>
<dbReference type="GO" id="GO:0015280">
    <property type="term" value="F:ligand-gated sodium channel activity"/>
    <property type="evidence" value="ECO:0007669"/>
    <property type="project" value="TreeGrafter"/>
</dbReference>
<reference evidence="13 14" key="1">
    <citation type="journal article" date="2018" name="Nat. Ecol. Evol.">
        <title>Genomic signatures of mitonuclear coevolution across populations of Tigriopus californicus.</title>
        <authorList>
            <person name="Barreto F.S."/>
            <person name="Watson E.T."/>
            <person name="Lima T.G."/>
            <person name="Willett C.S."/>
            <person name="Edmands S."/>
            <person name="Li W."/>
            <person name="Burton R.S."/>
        </authorList>
    </citation>
    <scope>NUCLEOTIDE SEQUENCE [LARGE SCALE GENOMIC DNA]</scope>
    <source>
        <strain evidence="13 14">San Diego</strain>
    </source>
</reference>
<dbReference type="PANTHER" id="PTHR11690:SF300">
    <property type="entry name" value="PICKPOCKET PROTEIN 19"/>
    <property type="match status" value="1"/>
</dbReference>
<protein>
    <submittedName>
        <fullName evidence="13">Uncharacterized protein</fullName>
    </submittedName>
</protein>
<comment type="caution">
    <text evidence="13">The sequence shown here is derived from an EMBL/GenBank/DDBJ whole genome shotgun (WGS) entry which is preliminary data.</text>
</comment>
<dbReference type="Proteomes" id="UP000318571">
    <property type="component" value="Chromosome 9"/>
</dbReference>
<evidence type="ECO:0000313" key="13">
    <source>
        <dbReference type="EMBL" id="TRY71187.1"/>
    </source>
</evidence>
<keyword evidence="8 12" id="KW-0406">Ion transport</keyword>
<comment type="subcellular location">
    <subcellularLocation>
        <location evidence="1">Membrane</location>
        <topology evidence="1">Multi-pass membrane protein</topology>
    </subcellularLocation>
</comment>
<name>A0A553P0I4_TIGCA</name>
<evidence type="ECO:0000256" key="5">
    <source>
        <dbReference type="ARBA" id="ARBA00022692"/>
    </source>
</evidence>
<dbReference type="AlphaFoldDB" id="A0A553P0I4"/>
<organism evidence="13 14">
    <name type="scientific">Tigriopus californicus</name>
    <name type="common">Marine copepod</name>
    <dbReference type="NCBI Taxonomy" id="6832"/>
    <lineage>
        <taxon>Eukaryota</taxon>
        <taxon>Metazoa</taxon>
        <taxon>Ecdysozoa</taxon>
        <taxon>Arthropoda</taxon>
        <taxon>Crustacea</taxon>
        <taxon>Multicrustacea</taxon>
        <taxon>Hexanauplia</taxon>
        <taxon>Copepoda</taxon>
        <taxon>Harpacticoida</taxon>
        <taxon>Harpacticidae</taxon>
        <taxon>Tigriopus</taxon>
    </lineage>
</organism>
<comment type="similarity">
    <text evidence="2 12">Belongs to the amiloride-sensitive sodium channel (TC 1.A.6) family.</text>
</comment>
<evidence type="ECO:0000256" key="4">
    <source>
        <dbReference type="ARBA" id="ARBA00022461"/>
    </source>
</evidence>
<evidence type="ECO:0000256" key="12">
    <source>
        <dbReference type="RuleBase" id="RU000679"/>
    </source>
</evidence>
<dbReference type="InterPro" id="IPR001873">
    <property type="entry name" value="ENaC"/>
</dbReference>
<dbReference type="PANTHER" id="PTHR11690">
    <property type="entry name" value="AMILORIDE-SENSITIVE SODIUM CHANNEL-RELATED"/>
    <property type="match status" value="1"/>
</dbReference>
<keyword evidence="9" id="KW-0472">Membrane</keyword>
<keyword evidence="10 12" id="KW-0739">Sodium transport</keyword>
<keyword evidence="11 12" id="KW-0407">Ion channel</keyword>